<evidence type="ECO:0000256" key="5">
    <source>
        <dbReference type="ARBA" id="ARBA00023136"/>
    </source>
</evidence>
<protein>
    <submittedName>
        <fullName evidence="7">AI-2E family transporter</fullName>
    </submittedName>
</protein>
<feature type="transmembrane region" description="Helical" evidence="6">
    <location>
        <begin position="65"/>
        <end position="86"/>
    </location>
</feature>
<feature type="transmembrane region" description="Helical" evidence="6">
    <location>
        <begin position="35"/>
        <end position="53"/>
    </location>
</feature>
<feature type="transmembrane region" description="Helical" evidence="6">
    <location>
        <begin position="273"/>
        <end position="296"/>
    </location>
</feature>
<comment type="caution">
    <text evidence="7">The sequence shown here is derived from an EMBL/GenBank/DDBJ whole genome shotgun (WGS) entry which is preliminary data.</text>
</comment>
<feature type="transmembrane region" description="Helical" evidence="6">
    <location>
        <begin position="207"/>
        <end position="230"/>
    </location>
</feature>
<keyword evidence="4 6" id="KW-1133">Transmembrane helix</keyword>
<keyword evidence="8" id="KW-1185">Reference proteome</keyword>
<evidence type="ECO:0000256" key="3">
    <source>
        <dbReference type="ARBA" id="ARBA00022692"/>
    </source>
</evidence>
<dbReference type="RefSeq" id="WP_394472518.1">
    <property type="nucleotide sequence ID" value="NZ_JBIGHY010000009.1"/>
</dbReference>
<dbReference type="PANTHER" id="PTHR21716">
    <property type="entry name" value="TRANSMEMBRANE PROTEIN"/>
    <property type="match status" value="1"/>
</dbReference>
<reference evidence="7 8" key="1">
    <citation type="submission" date="2024-09" db="EMBL/GenBank/DDBJ databases">
        <title>Novel species of the genus Pelomonas and Roseateles isolated from streams.</title>
        <authorList>
            <person name="Lu H."/>
        </authorList>
    </citation>
    <scope>NUCLEOTIDE SEQUENCE [LARGE SCALE GENOMIC DNA]</scope>
    <source>
        <strain evidence="7 8">DC23W</strain>
    </source>
</reference>
<keyword evidence="3 6" id="KW-0812">Transmembrane</keyword>
<feature type="transmembrane region" description="Helical" evidence="6">
    <location>
        <begin position="142"/>
        <end position="170"/>
    </location>
</feature>
<dbReference type="Proteomes" id="UP001606300">
    <property type="component" value="Unassembled WGS sequence"/>
</dbReference>
<gene>
    <name evidence="7" type="ORF">ACG02S_21410</name>
</gene>
<dbReference type="InterPro" id="IPR002549">
    <property type="entry name" value="AI-2E-like"/>
</dbReference>
<accession>A0ABW7ESH6</accession>
<evidence type="ECO:0000256" key="6">
    <source>
        <dbReference type="SAM" id="Phobius"/>
    </source>
</evidence>
<evidence type="ECO:0000256" key="4">
    <source>
        <dbReference type="ARBA" id="ARBA00022989"/>
    </source>
</evidence>
<keyword evidence="5 6" id="KW-0472">Membrane</keyword>
<evidence type="ECO:0000256" key="1">
    <source>
        <dbReference type="ARBA" id="ARBA00004141"/>
    </source>
</evidence>
<organism evidence="7 8">
    <name type="scientific">Pelomonas dachongensis</name>
    <dbReference type="NCBI Taxonomy" id="3299029"/>
    <lineage>
        <taxon>Bacteria</taxon>
        <taxon>Pseudomonadati</taxon>
        <taxon>Pseudomonadota</taxon>
        <taxon>Betaproteobacteria</taxon>
        <taxon>Burkholderiales</taxon>
        <taxon>Sphaerotilaceae</taxon>
        <taxon>Roseateles</taxon>
    </lineage>
</organism>
<evidence type="ECO:0000313" key="8">
    <source>
        <dbReference type="Proteomes" id="UP001606300"/>
    </source>
</evidence>
<comment type="similarity">
    <text evidence="2">Belongs to the autoinducer-2 exporter (AI-2E) (TC 2.A.86) family.</text>
</comment>
<evidence type="ECO:0000313" key="7">
    <source>
        <dbReference type="EMBL" id="MFG6416456.1"/>
    </source>
</evidence>
<dbReference type="EMBL" id="JBIGHY010000009">
    <property type="protein sequence ID" value="MFG6416456.1"/>
    <property type="molecule type" value="Genomic_DNA"/>
</dbReference>
<name>A0ABW7ESH6_9BURK</name>
<dbReference type="PANTHER" id="PTHR21716:SF16">
    <property type="entry name" value="BLL1467 PROTEIN"/>
    <property type="match status" value="1"/>
</dbReference>
<dbReference type="Pfam" id="PF01594">
    <property type="entry name" value="AI-2E_transport"/>
    <property type="match status" value="1"/>
</dbReference>
<evidence type="ECO:0000256" key="2">
    <source>
        <dbReference type="ARBA" id="ARBA00009773"/>
    </source>
</evidence>
<proteinExistence type="inferred from homology"/>
<feature type="transmembrane region" description="Helical" evidence="6">
    <location>
        <begin position="316"/>
        <end position="337"/>
    </location>
</feature>
<comment type="subcellular location">
    <subcellularLocation>
        <location evidence="1">Membrane</location>
        <topology evidence="1">Multi-pass membrane protein</topology>
    </subcellularLocation>
</comment>
<feature type="transmembrane region" description="Helical" evidence="6">
    <location>
        <begin position="236"/>
        <end position="261"/>
    </location>
</feature>
<feature type="transmembrane region" description="Helical" evidence="6">
    <location>
        <begin position="12"/>
        <end position="29"/>
    </location>
</feature>
<sequence>MESPHASITTPRSGWALRGLLLIALVFAVREARPLLAPVLIAVLLTLALAPAVRWLRRRGVPEMLGALVVVVALMGSTVPLAMSLARPAAAWWEAAPTTAAQLLDQMDKLRAAIPGMRPQRAGRAVLASPDPLREKLASEGFALTGVVLTRSIAFAVSVTATVILLYFLLASEHWVLRRIVEAVPRRRTRALLLGGLRTAQRETAHWLAMVGVVNSTVGLIMGLALWMLGLPNPTLWGVLTAVFCFVPYIGPMALAAMLLLAGVSAFDTAPQILAPVLVFAVIHGVEANLFTPLVIGRRLVLSPVAVFLSVMFWGWLWGIPGALIAVPVLIALRSVSRRVRGLRLLRCFLEGDHRGAPPSLRMLLRRPAAAGSRASRNRYT</sequence>